<evidence type="ECO:0000313" key="1">
    <source>
        <dbReference type="EMBL" id="QNO56572.1"/>
    </source>
</evidence>
<dbReference type="EMBL" id="MT631661">
    <property type="protein sequence ID" value="QNO56572.1"/>
    <property type="molecule type" value="Genomic_DNA"/>
</dbReference>
<reference evidence="1" key="1">
    <citation type="submission" date="2020-06" db="EMBL/GenBank/DDBJ databases">
        <title>Unique genomic features of the anaerobic methanotrophic archaea.</title>
        <authorList>
            <person name="Chadwick G.L."/>
            <person name="Skennerton C.T."/>
            <person name="Laso-Perez R."/>
            <person name="Leu A.O."/>
            <person name="Speth D.R."/>
            <person name="Yu H."/>
            <person name="Morgan-Lang C."/>
            <person name="Hatzenpichler R."/>
            <person name="Goudeau D."/>
            <person name="Malmstrom R."/>
            <person name="Brazelton W.J."/>
            <person name="Woyke T."/>
            <person name="Hallam S.J."/>
            <person name="Tyson G.W."/>
            <person name="Wegener G."/>
            <person name="Boetius A."/>
            <person name="Orphan V."/>
        </authorList>
    </citation>
    <scope>NUCLEOTIDE SEQUENCE</scope>
</reference>
<sequence>MVFGIATIDDMIRAGDKISEVYIIQVGHVERSNITSLAITDVIQTPEQPATATSSVDIRAKVTSNVTISEVTLEHMRFYEHGSGGGYGSMRSHGNATYEDSICTEFYESGTQVFYRISAKDESGNTAVTPVYSFTLSP</sequence>
<protein>
    <submittedName>
        <fullName evidence="1">Uncharacterized protein</fullName>
    </submittedName>
</protein>
<accession>A0A7G9Z8I8</accession>
<organism evidence="1">
    <name type="scientific">Candidatus Methanophaga sp. ANME-1 ERB7</name>
    <dbReference type="NCBI Taxonomy" id="2759913"/>
    <lineage>
        <taxon>Archaea</taxon>
        <taxon>Methanobacteriati</taxon>
        <taxon>Methanobacteriota</taxon>
        <taxon>Stenosarchaea group</taxon>
        <taxon>Methanomicrobia</taxon>
        <taxon>Candidatus Methanophagales</taxon>
        <taxon>Candidatus Methanophagaceae</taxon>
        <taxon>Candidatus Methanophaga</taxon>
    </lineage>
</organism>
<dbReference type="AlphaFoldDB" id="A0A7G9Z8I8"/>
<proteinExistence type="predicted"/>
<name>A0A7G9Z8I8_9EURY</name>
<gene>
    <name evidence="1" type="ORF">DBGJEDGB_00004</name>
</gene>